<accession>A0ABY0HGK9</accession>
<evidence type="ECO:0000313" key="3">
    <source>
        <dbReference type="Proteomes" id="UP000294003"/>
    </source>
</evidence>
<feature type="domain" description="Heterokaryon incompatibility" evidence="1">
    <location>
        <begin position="88"/>
        <end position="245"/>
    </location>
</feature>
<protein>
    <recommendedName>
        <fullName evidence="1">Heterokaryon incompatibility domain-containing protein</fullName>
    </recommendedName>
</protein>
<dbReference type="PANTHER" id="PTHR33112:SF16">
    <property type="entry name" value="HETEROKARYON INCOMPATIBILITY DOMAIN-CONTAINING PROTEIN"/>
    <property type="match status" value="1"/>
</dbReference>
<proteinExistence type="predicted"/>
<organism evidence="2 3">
    <name type="scientific">Monosporascus cannonballus</name>
    <dbReference type="NCBI Taxonomy" id="155416"/>
    <lineage>
        <taxon>Eukaryota</taxon>
        <taxon>Fungi</taxon>
        <taxon>Dikarya</taxon>
        <taxon>Ascomycota</taxon>
        <taxon>Pezizomycotina</taxon>
        <taxon>Sordariomycetes</taxon>
        <taxon>Xylariomycetidae</taxon>
        <taxon>Xylariales</taxon>
        <taxon>Xylariales incertae sedis</taxon>
        <taxon>Monosporascus</taxon>
    </lineage>
</organism>
<dbReference type="Pfam" id="PF06985">
    <property type="entry name" value="HET"/>
    <property type="match status" value="1"/>
</dbReference>
<sequence>MSKRRRGPSGRDTRLLARLARDERPSDLRSELCLSMGADWLNKCSREHAKCKANQNEQTLLPTRVIDVGSTLTQPRLYISGDGEAGKWVALSYCWGGDSGFTLNAASFSSLRSGLPLSDFPSTLRDAVLVTRALGVHYLWIDCLCIFQDDINNWAVEASRMSDVYSDVVVTIAATSAESVNDGFLDRREPHFNCPFPWRRHDHPGSVTDRPHAYPIFLRAPPEHSSHRRRQQSLRWATRGWTFQEELLSKRLLYYMTGRMIWYCRAGKATEPAEEPEGDMSLFSTLKDLPPQSANPENFRAATYKAWYKLLGEYTKRHLTFDKDRLPAIGAFAKFFNARLRDQYCAGLWRGDLLYGLLWGVHSTPYGSGTPGSPPLRARLRISGHEDNHTAERPVNKVPVGISSEHCGPSWSWVRANSAVGLTWPQVGSLTYLARIVHVEVRGTLHDDFGCVEGGELVLDAPYRHLHLRLGSYSGTLWSPASLAQRVLTRLGPLASTKKLAEVVLTRPDFLASTHTSRSVIVPSSSTEFTLIQFAKTNYRPVLYLLLLQPQTTNGADCGRPQRYRRVGLLELQPWRYDDENFIGEEIISRLESAANSEVSEEEWPTRTFVIV</sequence>
<evidence type="ECO:0000259" key="1">
    <source>
        <dbReference type="Pfam" id="PF06985"/>
    </source>
</evidence>
<comment type="caution">
    <text evidence="2">The sequence shown here is derived from an EMBL/GenBank/DDBJ whole genome shotgun (WGS) entry which is preliminary data.</text>
</comment>
<dbReference type="InterPro" id="IPR010730">
    <property type="entry name" value="HET"/>
</dbReference>
<dbReference type="EMBL" id="QJNS01000025">
    <property type="protein sequence ID" value="RYO92653.1"/>
    <property type="molecule type" value="Genomic_DNA"/>
</dbReference>
<name>A0ABY0HGK9_9PEZI</name>
<dbReference type="PANTHER" id="PTHR33112">
    <property type="entry name" value="DOMAIN PROTEIN, PUTATIVE-RELATED"/>
    <property type="match status" value="1"/>
</dbReference>
<reference evidence="2 3" key="1">
    <citation type="submission" date="2018-06" db="EMBL/GenBank/DDBJ databases">
        <title>Complete Genomes of Monosporascus.</title>
        <authorList>
            <person name="Robinson A.J."/>
            <person name="Natvig D.O."/>
        </authorList>
    </citation>
    <scope>NUCLEOTIDE SEQUENCE [LARGE SCALE GENOMIC DNA]</scope>
    <source>
        <strain evidence="2 3">CBS 609.92</strain>
    </source>
</reference>
<dbReference type="Proteomes" id="UP000294003">
    <property type="component" value="Unassembled WGS sequence"/>
</dbReference>
<evidence type="ECO:0000313" key="2">
    <source>
        <dbReference type="EMBL" id="RYO92653.1"/>
    </source>
</evidence>
<gene>
    <name evidence="2" type="ORF">DL762_001556</name>
</gene>
<keyword evidence="3" id="KW-1185">Reference proteome</keyword>